<accession>A0ABU0RWK0</accession>
<feature type="region of interest" description="Disordered" evidence="4">
    <location>
        <begin position="80"/>
        <end position="140"/>
    </location>
</feature>
<dbReference type="InterPro" id="IPR000638">
    <property type="entry name" value="Gas-vesicle_GvpA-like"/>
</dbReference>
<organism evidence="5 6">
    <name type="scientific">Streptomyces turgidiscabies</name>
    <dbReference type="NCBI Taxonomy" id="85558"/>
    <lineage>
        <taxon>Bacteria</taxon>
        <taxon>Bacillati</taxon>
        <taxon>Actinomycetota</taxon>
        <taxon>Actinomycetes</taxon>
        <taxon>Kitasatosporales</taxon>
        <taxon>Streptomycetaceae</taxon>
        <taxon>Streptomyces</taxon>
    </lineage>
</organism>
<dbReference type="PANTHER" id="PTHR35344">
    <property type="entry name" value="GAS VESICLE STRUCTURAL PROTEIN 2-RELATED"/>
    <property type="match status" value="1"/>
</dbReference>
<dbReference type="InterPro" id="IPR050530">
    <property type="entry name" value="GvpA"/>
</dbReference>
<dbReference type="Proteomes" id="UP001223072">
    <property type="component" value="Unassembled WGS sequence"/>
</dbReference>
<evidence type="ECO:0000256" key="3">
    <source>
        <dbReference type="ARBA" id="ARBA00035646"/>
    </source>
</evidence>
<dbReference type="PANTHER" id="PTHR35344:SF4">
    <property type="entry name" value="GAS VESICLE PROTEIN A1"/>
    <property type="match status" value="1"/>
</dbReference>
<comment type="similarity">
    <text evidence="3">Belongs to the gas vesicle GvpA family.</text>
</comment>
<evidence type="ECO:0000313" key="6">
    <source>
        <dbReference type="Proteomes" id="UP001223072"/>
    </source>
</evidence>
<comment type="subcellular location">
    <subcellularLocation>
        <location evidence="2">Gas vesicle</location>
    </subcellularLocation>
</comment>
<evidence type="ECO:0000256" key="2">
    <source>
        <dbReference type="ARBA" id="ARBA00035108"/>
    </source>
</evidence>
<dbReference type="EMBL" id="JAUSZS010000007">
    <property type="protein sequence ID" value="MDQ0935295.1"/>
    <property type="molecule type" value="Genomic_DNA"/>
</dbReference>
<evidence type="ECO:0000313" key="5">
    <source>
        <dbReference type="EMBL" id="MDQ0935295.1"/>
    </source>
</evidence>
<feature type="region of interest" description="Disordered" evidence="4">
    <location>
        <begin position="1"/>
        <end position="23"/>
    </location>
</feature>
<comment type="caution">
    <text evidence="5">The sequence shown here is derived from an EMBL/GenBank/DDBJ whole genome shotgun (WGS) entry which is preliminary data.</text>
</comment>
<keyword evidence="1" id="KW-0304">Gas vesicle</keyword>
<evidence type="ECO:0000256" key="1">
    <source>
        <dbReference type="ARBA" id="ARBA00022987"/>
    </source>
</evidence>
<keyword evidence="6" id="KW-1185">Reference proteome</keyword>
<feature type="compositionally biased region" description="Polar residues" evidence="4">
    <location>
        <begin position="83"/>
        <end position="94"/>
    </location>
</feature>
<evidence type="ECO:0008006" key="7">
    <source>
        <dbReference type="Google" id="ProtNLM"/>
    </source>
</evidence>
<reference evidence="5 6" key="1">
    <citation type="submission" date="2023-07" db="EMBL/GenBank/DDBJ databases">
        <title>Comparative genomics of wheat-associated soil bacteria to identify genetic determinants of phenazine resistance.</title>
        <authorList>
            <person name="Mouncey N."/>
        </authorList>
    </citation>
    <scope>NUCLEOTIDE SEQUENCE [LARGE SCALE GENOMIC DNA]</scope>
    <source>
        <strain evidence="5 6">W2I16</strain>
    </source>
</reference>
<dbReference type="Pfam" id="PF00741">
    <property type="entry name" value="Gas_vesicle"/>
    <property type="match status" value="1"/>
</dbReference>
<feature type="compositionally biased region" description="Basic and acidic residues" evidence="4">
    <location>
        <begin position="95"/>
        <end position="114"/>
    </location>
</feature>
<dbReference type="InterPro" id="IPR018493">
    <property type="entry name" value="GvpA-like_CS"/>
</dbReference>
<name>A0ABU0RWK0_9ACTN</name>
<gene>
    <name evidence="5" type="ORF">QFZ49_005267</name>
</gene>
<dbReference type="PROSITE" id="PS00234">
    <property type="entry name" value="GAS_VESICLE_A_1"/>
    <property type="match status" value="1"/>
</dbReference>
<sequence length="140" mass="15407">MSEPLPGRLGSFPSRAAPMPYGQSTSSLADILERVLDKGIVIAGDIRINLLDIELLTIKLRILVASVDKAKEMGIDWWEHDPSLSSRHTGSPLEQENRRLRAELEALRRERSDGQEIPPGTTGEEPEGDTGGGTARERRP</sequence>
<proteinExistence type="inferred from homology"/>
<evidence type="ECO:0000256" key="4">
    <source>
        <dbReference type="SAM" id="MobiDB-lite"/>
    </source>
</evidence>
<protein>
    <recommendedName>
        <fullName evidence="7">Gas vesicle structural protein</fullName>
    </recommendedName>
</protein>